<evidence type="ECO:0008006" key="3">
    <source>
        <dbReference type="Google" id="ProtNLM"/>
    </source>
</evidence>
<organism evidence="1 2">
    <name type="scientific">Phialemonium atrogriseum</name>
    <dbReference type="NCBI Taxonomy" id="1093897"/>
    <lineage>
        <taxon>Eukaryota</taxon>
        <taxon>Fungi</taxon>
        <taxon>Dikarya</taxon>
        <taxon>Ascomycota</taxon>
        <taxon>Pezizomycotina</taxon>
        <taxon>Sordariomycetes</taxon>
        <taxon>Sordariomycetidae</taxon>
        <taxon>Cephalothecales</taxon>
        <taxon>Cephalothecaceae</taxon>
        <taxon>Phialemonium</taxon>
    </lineage>
</organism>
<accession>A0AAJ0FLH1</accession>
<dbReference type="AlphaFoldDB" id="A0AAJ0FLH1"/>
<evidence type="ECO:0000313" key="2">
    <source>
        <dbReference type="Proteomes" id="UP001244011"/>
    </source>
</evidence>
<dbReference type="InterPro" id="IPR011009">
    <property type="entry name" value="Kinase-like_dom_sf"/>
</dbReference>
<protein>
    <recommendedName>
        <fullName evidence="3">Aminoglycoside phosphotransferase domain-containing protein</fullName>
    </recommendedName>
</protein>
<gene>
    <name evidence="1" type="ORF">QBC33DRAFT_545749</name>
</gene>
<reference evidence="1" key="1">
    <citation type="submission" date="2023-06" db="EMBL/GenBank/DDBJ databases">
        <title>Genome-scale phylogeny and comparative genomics of the fungal order Sordariales.</title>
        <authorList>
            <consortium name="Lawrence Berkeley National Laboratory"/>
            <person name="Hensen N."/>
            <person name="Bonometti L."/>
            <person name="Westerberg I."/>
            <person name="Brannstrom I.O."/>
            <person name="Guillou S."/>
            <person name="Cros-Aarteil S."/>
            <person name="Calhoun S."/>
            <person name="Haridas S."/>
            <person name="Kuo A."/>
            <person name="Mondo S."/>
            <person name="Pangilinan J."/>
            <person name="Riley R."/>
            <person name="Labutti K."/>
            <person name="Andreopoulos B."/>
            <person name="Lipzen A."/>
            <person name="Chen C."/>
            <person name="Yanf M."/>
            <person name="Daum C."/>
            <person name="Ng V."/>
            <person name="Clum A."/>
            <person name="Steindorff A."/>
            <person name="Ohm R."/>
            <person name="Martin F."/>
            <person name="Silar P."/>
            <person name="Natvig D."/>
            <person name="Lalanne C."/>
            <person name="Gautier V."/>
            <person name="Ament-Velasquez S.L."/>
            <person name="Kruys A."/>
            <person name="Hutchinson M.I."/>
            <person name="Powell A.J."/>
            <person name="Barry K."/>
            <person name="Miller A.N."/>
            <person name="Grigoriev I.V."/>
            <person name="Debuchy R."/>
            <person name="Gladieux P."/>
            <person name="Thoren M.H."/>
            <person name="Johannesson H."/>
        </authorList>
    </citation>
    <scope>NUCLEOTIDE SEQUENCE</scope>
    <source>
        <strain evidence="1">8032-3</strain>
    </source>
</reference>
<keyword evidence="2" id="KW-1185">Reference proteome</keyword>
<dbReference type="RefSeq" id="XP_060281318.1">
    <property type="nucleotide sequence ID" value="XM_060428594.1"/>
</dbReference>
<sequence length="201" mass="23453">MQFIEASGIQDIAKKFGTQQWGDRKSKYYDLIAEGIQLLRRMPPPLPGDPTPGPCTSSRRIIKHMLFKDHEAPIEYNTVEELQDHLNRVARLGYRNNPNPPVVNLEKELVFCYTDFNDENFMFTTDADCRLCLYIVDFEHASFLPVSFLAYAFFEPNSRWFLCRWIGDRIGSTLPRVNLEVMQRISYMFQISTWRIGLSKG</sequence>
<name>A0AAJ0FLH1_9PEZI</name>
<evidence type="ECO:0000313" key="1">
    <source>
        <dbReference type="EMBL" id="KAK1765105.1"/>
    </source>
</evidence>
<dbReference type="Proteomes" id="UP001244011">
    <property type="component" value="Unassembled WGS sequence"/>
</dbReference>
<comment type="caution">
    <text evidence="1">The sequence shown here is derived from an EMBL/GenBank/DDBJ whole genome shotgun (WGS) entry which is preliminary data.</text>
</comment>
<dbReference type="GeneID" id="85311781"/>
<dbReference type="Gene3D" id="3.90.1200.10">
    <property type="match status" value="1"/>
</dbReference>
<dbReference type="EMBL" id="MU839017">
    <property type="protein sequence ID" value="KAK1765105.1"/>
    <property type="molecule type" value="Genomic_DNA"/>
</dbReference>
<dbReference type="SUPFAM" id="SSF56112">
    <property type="entry name" value="Protein kinase-like (PK-like)"/>
    <property type="match status" value="1"/>
</dbReference>
<proteinExistence type="predicted"/>